<gene>
    <name evidence="1" type="ORF">E3J62_07600</name>
</gene>
<dbReference type="Proteomes" id="UP000315525">
    <property type="component" value="Unassembled WGS sequence"/>
</dbReference>
<accession>A0A523US87</accession>
<evidence type="ECO:0000313" key="1">
    <source>
        <dbReference type="EMBL" id="TET45412.1"/>
    </source>
</evidence>
<dbReference type="EMBL" id="SOJN01000084">
    <property type="protein sequence ID" value="TET45412.1"/>
    <property type="molecule type" value="Genomic_DNA"/>
</dbReference>
<organism evidence="1 2">
    <name type="scientific">candidate division TA06 bacterium</name>
    <dbReference type="NCBI Taxonomy" id="2250710"/>
    <lineage>
        <taxon>Bacteria</taxon>
        <taxon>Bacteria division TA06</taxon>
    </lineage>
</organism>
<dbReference type="AlphaFoldDB" id="A0A523US87"/>
<proteinExistence type="predicted"/>
<name>A0A523US87_UNCT6</name>
<sequence>MGKHNHDKYVKGLLMDIGGNRFVSSGPDVRVKYEGRVTARIDGVFAKQCAIEIESRVAKQIRGAVLDLLEHDCSRKLLILVPAHIPKDQQGVIEHCKYILAKYMKSGSKPQVILLKGKGGNERKREDRKQIRDALRKLRCL</sequence>
<evidence type="ECO:0000313" key="2">
    <source>
        <dbReference type="Proteomes" id="UP000315525"/>
    </source>
</evidence>
<protein>
    <submittedName>
        <fullName evidence="1">Uncharacterized protein</fullName>
    </submittedName>
</protein>
<reference evidence="1 2" key="1">
    <citation type="submission" date="2019-03" db="EMBL/GenBank/DDBJ databases">
        <title>Metabolic potential of uncultured bacteria and archaea associated with petroleum seepage in deep-sea sediments.</title>
        <authorList>
            <person name="Dong X."/>
            <person name="Hubert C."/>
        </authorList>
    </citation>
    <scope>NUCLEOTIDE SEQUENCE [LARGE SCALE GENOMIC DNA]</scope>
    <source>
        <strain evidence="1">E44_bin18</strain>
    </source>
</reference>
<comment type="caution">
    <text evidence="1">The sequence shown here is derived from an EMBL/GenBank/DDBJ whole genome shotgun (WGS) entry which is preliminary data.</text>
</comment>